<evidence type="ECO:0000256" key="1">
    <source>
        <dbReference type="PROSITE-ProRule" id="PRU00042"/>
    </source>
</evidence>
<dbReference type="PANTHER" id="PTHR46326:SF18">
    <property type="entry name" value="C2H2-TYPE DOMAIN-CONTAINING PROTEIN"/>
    <property type="match status" value="1"/>
</dbReference>
<accession>A0A8S9IIJ2</accession>
<dbReference type="AlphaFoldDB" id="A0A8S9IIJ2"/>
<dbReference type="Proteomes" id="UP000712281">
    <property type="component" value="Unassembled WGS sequence"/>
</dbReference>
<organism evidence="4 5">
    <name type="scientific">Brassica cretica</name>
    <name type="common">Mustard</name>
    <dbReference type="NCBI Taxonomy" id="69181"/>
    <lineage>
        <taxon>Eukaryota</taxon>
        <taxon>Viridiplantae</taxon>
        <taxon>Streptophyta</taxon>
        <taxon>Embryophyta</taxon>
        <taxon>Tracheophyta</taxon>
        <taxon>Spermatophyta</taxon>
        <taxon>Magnoliopsida</taxon>
        <taxon>eudicotyledons</taxon>
        <taxon>Gunneridae</taxon>
        <taxon>Pentapetalae</taxon>
        <taxon>rosids</taxon>
        <taxon>malvids</taxon>
        <taxon>Brassicales</taxon>
        <taxon>Brassicaceae</taxon>
        <taxon>Brassiceae</taxon>
        <taxon>Brassica</taxon>
    </lineage>
</organism>
<feature type="domain" description="C2H2-type" evidence="3">
    <location>
        <begin position="188"/>
        <end position="215"/>
    </location>
</feature>
<evidence type="ECO:0000259" key="3">
    <source>
        <dbReference type="PROSITE" id="PS50157"/>
    </source>
</evidence>
<dbReference type="EMBL" id="QGKW02001911">
    <property type="protein sequence ID" value="KAF2569153.1"/>
    <property type="molecule type" value="Genomic_DNA"/>
</dbReference>
<dbReference type="Pfam" id="PF13894">
    <property type="entry name" value="zf-C2H2_4"/>
    <property type="match status" value="1"/>
</dbReference>
<name>A0A8S9IIJ2_BRACR</name>
<feature type="domain" description="C2H2-type" evidence="3">
    <location>
        <begin position="239"/>
        <end position="261"/>
    </location>
</feature>
<dbReference type="InterPro" id="IPR013087">
    <property type="entry name" value="Znf_C2H2_type"/>
</dbReference>
<sequence length="460" mass="51283">MESYKCKFCFKSFVNERALDGHVRSHMPTLPNFCIEEEEEKVRPSQLSGDTESDVSSSSPEEVARKRNGLREERHRTMDDDQKFAFTGSQRNIINLTRKRSKRTRKLDSFATKKMKTSQLGYKTEPEPHHSSASDTTTDEDLAFCLMMLSRDKWKKKNKTSSSHKELVEEIDDNSSKMNRATTTKGRFTCETCGKVFKSYQALGGHRASHKKNRVSNKTEQRSETEYDNVVVAPEKRIHECPICLRVFASGQALGGHKRSHGLGNLSVNHHQVHRTESVKQRMLDLNFPAPTEEDKRIGLGNAKEVVDGLLQELESLPIGGDSGVVGVQAGNVLETISEVNASQEAENVETATEKQGLELSASCGWLTATKIFKSSSLLEKFEKSLSSDSHGNGSASSETDMVIISPSRFQPLLDDEDSVDAEDTVDNLEEGEIRSMAKTKDKKGGSQAKRSKKGYQLGR</sequence>
<feature type="compositionally biased region" description="Basic and acidic residues" evidence="2">
    <location>
        <begin position="432"/>
        <end position="445"/>
    </location>
</feature>
<evidence type="ECO:0000256" key="2">
    <source>
        <dbReference type="SAM" id="MobiDB-lite"/>
    </source>
</evidence>
<dbReference type="PROSITE" id="PS00028">
    <property type="entry name" value="ZINC_FINGER_C2H2_1"/>
    <property type="match status" value="3"/>
</dbReference>
<keyword evidence="1" id="KW-0862">Zinc</keyword>
<dbReference type="Gene3D" id="3.30.160.60">
    <property type="entry name" value="Classic Zinc Finger"/>
    <property type="match status" value="1"/>
</dbReference>
<keyword evidence="1" id="KW-0863">Zinc-finger</keyword>
<feature type="compositionally biased region" description="Basic and acidic residues" evidence="2">
    <location>
        <begin position="62"/>
        <end position="77"/>
    </location>
</feature>
<protein>
    <recommendedName>
        <fullName evidence="3">C2H2-type domain-containing protein</fullName>
    </recommendedName>
</protein>
<dbReference type="GO" id="GO:0006355">
    <property type="term" value="P:regulation of DNA-templated transcription"/>
    <property type="evidence" value="ECO:0007669"/>
    <property type="project" value="InterPro"/>
</dbReference>
<feature type="region of interest" description="Disordered" evidence="2">
    <location>
        <begin position="413"/>
        <end position="460"/>
    </location>
</feature>
<evidence type="ECO:0000313" key="5">
    <source>
        <dbReference type="Proteomes" id="UP000712281"/>
    </source>
</evidence>
<feature type="domain" description="C2H2-type" evidence="3">
    <location>
        <begin position="4"/>
        <end position="31"/>
    </location>
</feature>
<proteinExistence type="predicted"/>
<dbReference type="PANTHER" id="PTHR46326">
    <property type="entry name" value="ZINC FINGER PROTEIN ZAT1-RELATED"/>
    <property type="match status" value="1"/>
</dbReference>
<dbReference type="InterPro" id="IPR036236">
    <property type="entry name" value="Znf_C2H2_sf"/>
</dbReference>
<feature type="compositionally biased region" description="Low complexity" evidence="2">
    <location>
        <begin position="48"/>
        <end position="61"/>
    </location>
</feature>
<feature type="compositionally biased region" description="Acidic residues" evidence="2">
    <location>
        <begin position="414"/>
        <end position="431"/>
    </location>
</feature>
<feature type="region of interest" description="Disordered" evidence="2">
    <location>
        <begin position="205"/>
        <end position="225"/>
    </location>
</feature>
<dbReference type="SMART" id="SM00355">
    <property type="entry name" value="ZnF_C2H2"/>
    <property type="match status" value="3"/>
</dbReference>
<dbReference type="InterPro" id="IPR044303">
    <property type="entry name" value="ZAT1/4/9"/>
</dbReference>
<dbReference type="SUPFAM" id="SSF57667">
    <property type="entry name" value="beta-beta-alpha zinc fingers"/>
    <property type="match status" value="2"/>
</dbReference>
<comment type="caution">
    <text evidence="4">The sequence shown here is derived from an EMBL/GenBank/DDBJ whole genome shotgun (WGS) entry which is preliminary data.</text>
</comment>
<keyword evidence="1" id="KW-0479">Metal-binding</keyword>
<feature type="region of interest" description="Disordered" evidence="2">
    <location>
        <begin position="38"/>
        <end position="77"/>
    </location>
</feature>
<dbReference type="GO" id="GO:0008270">
    <property type="term" value="F:zinc ion binding"/>
    <property type="evidence" value="ECO:0007669"/>
    <property type="project" value="UniProtKB-KW"/>
</dbReference>
<dbReference type="Pfam" id="PF13912">
    <property type="entry name" value="zf-C2H2_6"/>
    <property type="match status" value="2"/>
</dbReference>
<dbReference type="PROSITE" id="PS50157">
    <property type="entry name" value="ZINC_FINGER_C2H2_2"/>
    <property type="match status" value="3"/>
</dbReference>
<evidence type="ECO:0000313" key="4">
    <source>
        <dbReference type="EMBL" id="KAF2569153.1"/>
    </source>
</evidence>
<gene>
    <name evidence="4" type="ORF">F2Q68_00026033</name>
</gene>
<reference evidence="4" key="1">
    <citation type="submission" date="2019-12" db="EMBL/GenBank/DDBJ databases">
        <title>Genome sequencing and annotation of Brassica cretica.</title>
        <authorList>
            <person name="Studholme D.J."/>
            <person name="Sarris P.F."/>
        </authorList>
    </citation>
    <scope>NUCLEOTIDE SEQUENCE</scope>
    <source>
        <strain evidence="4">PFS-001/15</strain>
        <tissue evidence="4">Leaf</tissue>
    </source>
</reference>